<organism evidence="2 3">
    <name type="scientific">Duganella alba</name>
    <dbReference type="NCBI Taxonomy" id="2666081"/>
    <lineage>
        <taxon>Bacteria</taxon>
        <taxon>Pseudomonadati</taxon>
        <taxon>Pseudomonadota</taxon>
        <taxon>Betaproteobacteria</taxon>
        <taxon>Burkholderiales</taxon>
        <taxon>Oxalobacteraceae</taxon>
        <taxon>Telluria group</taxon>
        <taxon>Duganella</taxon>
    </lineage>
</organism>
<dbReference type="PANTHER" id="PTHR36842">
    <property type="entry name" value="PROTEIN TOLB HOMOLOG"/>
    <property type="match status" value="1"/>
</dbReference>
<dbReference type="EMBL" id="WKJM01000025">
    <property type="protein sequence ID" value="MRX10871.1"/>
    <property type="molecule type" value="Genomic_DNA"/>
</dbReference>
<keyword evidence="3" id="KW-1185">Reference proteome</keyword>
<protein>
    <submittedName>
        <fullName evidence="2">DUF4214 domain-containing protein</fullName>
    </submittedName>
</protein>
<dbReference type="InterPro" id="IPR011042">
    <property type="entry name" value="6-blade_b-propeller_TolB-like"/>
</dbReference>
<dbReference type="Gene3D" id="2.120.10.30">
    <property type="entry name" value="TolB, C-terminal domain"/>
    <property type="match status" value="2"/>
</dbReference>
<dbReference type="InterPro" id="IPR025282">
    <property type="entry name" value="DUF4214"/>
</dbReference>
<dbReference type="SUPFAM" id="SSF82171">
    <property type="entry name" value="DPP6 N-terminal domain-like"/>
    <property type="match status" value="1"/>
</dbReference>
<comment type="caution">
    <text evidence="2">The sequence shown here is derived from an EMBL/GenBank/DDBJ whole genome shotgun (WGS) entry which is preliminary data.</text>
</comment>
<reference evidence="2 3" key="1">
    <citation type="submission" date="2019-11" db="EMBL/GenBank/DDBJ databases">
        <title>Novel species isolated from a subtropical stream in China.</title>
        <authorList>
            <person name="Lu H."/>
        </authorList>
    </citation>
    <scope>NUCLEOTIDE SEQUENCE [LARGE SCALE GENOMIC DNA]</scope>
    <source>
        <strain evidence="2 3">FT25W</strain>
    </source>
</reference>
<dbReference type="AlphaFoldDB" id="A0A6L5QPS1"/>
<dbReference type="Pfam" id="PF13946">
    <property type="entry name" value="DUF4214"/>
    <property type="match status" value="1"/>
</dbReference>
<dbReference type="InterPro" id="IPR038255">
    <property type="entry name" value="PBS_linker_sf"/>
</dbReference>
<sequence length="574" mass="60091">MSLITITTIAGKLRGHDVGATISGNGNYVFYTTGWDVGRDDPRFYDEDLFRVDLQTGATIQVSHKTSQYGASWYPEVSDDGQQAAYTLLEGDRVDTAVTNISNGVRTTVSLNPAGRPDNGVNTHVALSGDGRYVAFASDATDLTGTPDRNGVQDIFVRNLQTGGLVNASTNSNGTQLTASSNSPELSADGHLVVFNNGSQIYAKNLLNGALTLVTTNSAGQQGNGYLSGSGDNGRHNLAVSDDGRYVVYASSASNLVSNDTNGLVDVFRKDLQTGQVVRASVNSSGQQYGDIQSVGDVAISADGRYVAFTASIASAGGPGLYLKDLNSGAIMQVAANTINAFALSSDGHKLSYLGTTADTHESRILLATVSSDFGKPSLTSTAGNDTLTGGAGLDTAIYHGNRSNYTITVKDNGVVTVADKAGVDGTDTLTGIERLHFSDVEVALDISGVAGQAYRIYQAAFNRAPDQAGLGYWIKQMDNGASLEQVAKGFLQSQEAQKLYGAAPGSAALVDSLYHNVLHRAGDDKGFAYWKDILDHNPGSQSQVLASFAESAENQAALVGVMTNGVSYTPYTA</sequence>
<gene>
    <name evidence="2" type="ORF">GJ697_23905</name>
</gene>
<proteinExistence type="predicted"/>
<evidence type="ECO:0000259" key="1">
    <source>
        <dbReference type="Pfam" id="PF13946"/>
    </source>
</evidence>
<evidence type="ECO:0000313" key="3">
    <source>
        <dbReference type="Proteomes" id="UP000481037"/>
    </source>
</evidence>
<dbReference type="RefSeq" id="WP_154364285.1">
    <property type="nucleotide sequence ID" value="NZ_WKJM01000025.1"/>
</dbReference>
<dbReference type="PANTHER" id="PTHR36842:SF1">
    <property type="entry name" value="PROTEIN TOLB"/>
    <property type="match status" value="1"/>
</dbReference>
<feature type="domain" description="DUF4214" evidence="1">
    <location>
        <begin position="488"/>
        <end position="557"/>
    </location>
</feature>
<dbReference type="Proteomes" id="UP000481037">
    <property type="component" value="Unassembled WGS sequence"/>
</dbReference>
<evidence type="ECO:0000313" key="2">
    <source>
        <dbReference type="EMBL" id="MRX10871.1"/>
    </source>
</evidence>
<accession>A0A6L5QPS1</accession>
<dbReference type="Gene3D" id="1.10.3130.20">
    <property type="entry name" value="Phycobilisome linker domain"/>
    <property type="match status" value="1"/>
</dbReference>
<name>A0A6L5QPS1_9BURK</name>